<dbReference type="PRINTS" id="PR00153">
    <property type="entry name" value="CSAPPISMRASE"/>
</dbReference>
<name>A0AA35TCJ7_GEOBA</name>
<keyword evidence="2" id="KW-0413">Isomerase</keyword>
<keyword evidence="3" id="KW-1185">Reference proteome</keyword>
<evidence type="ECO:0000259" key="1">
    <source>
        <dbReference type="PROSITE" id="PS50072"/>
    </source>
</evidence>
<dbReference type="Gene3D" id="2.40.100.10">
    <property type="entry name" value="Cyclophilin-like"/>
    <property type="match status" value="1"/>
</dbReference>
<dbReference type="InterPro" id="IPR002130">
    <property type="entry name" value="Cyclophilin-type_PPIase_dom"/>
</dbReference>
<dbReference type="GO" id="GO:0005737">
    <property type="term" value="C:cytoplasm"/>
    <property type="evidence" value="ECO:0007669"/>
    <property type="project" value="TreeGrafter"/>
</dbReference>
<dbReference type="FunFam" id="2.40.100.10:FF:000048">
    <property type="entry name" value="Peptidyl-prolyl cis-trans isomerase"/>
    <property type="match status" value="1"/>
</dbReference>
<sequence>MAETTSKVVGLLNRPEYHQAVSVLQSLHKGQRSSLRAPVCQPMMEFQWTHWLTQSKKEVGGEAWGYEEPVAVFVGGHLLLGGLAELLRWAAESFGYRDSLSLTDYQTKATQAYNDHISNPERDYVFMDVCVEGDLIGRLVMELDTNLCPRTACNFLSLCTGERSEGVRESNSEEEKAPRMSYVNSLIHRVVPGGWIQGGDICGGKGSGGTSIYEKVFEDECYAVSHSSPGVLGMANHGRNTNSSQFYITLAPAPWMDRQYVAFGRVVEGSRVLQRLAGLETNNERPLERCQISNCGRLSPLTS</sequence>
<dbReference type="Proteomes" id="UP001174909">
    <property type="component" value="Unassembled WGS sequence"/>
</dbReference>
<evidence type="ECO:0000313" key="2">
    <source>
        <dbReference type="EMBL" id="CAI8045289.1"/>
    </source>
</evidence>
<reference evidence="2" key="1">
    <citation type="submission" date="2023-03" db="EMBL/GenBank/DDBJ databases">
        <authorList>
            <person name="Steffen K."/>
            <person name="Cardenas P."/>
        </authorList>
    </citation>
    <scope>NUCLEOTIDE SEQUENCE</scope>
</reference>
<dbReference type="AlphaFoldDB" id="A0AA35TCJ7"/>
<accession>A0AA35TCJ7</accession>
<dbReference type="EMBL" id="CASHTH010003463">
    <property type="protein sequence ID" value="CAI8045289.1"/>
    <property type="molecule type" value="Genomic_DNA"/>
</dbReference>
<protein>
    <submittedName>
        <fullName evidence="2">Probable inactive peptidyl-prolyl cis-trans isomerase-like 6</fullName>
    </submittedName>
</protein>
<dbReference type="Pfam" id="PF00160">
    <property type="entry name" value="Pro_isomerase"/>
    <property type="match status" value="1"/>
</dbReference>
<gene>
    <name evidence="2" type="ORF">GBAR_LOCUS25064</name>
</gene>
<comment type="caution">
    <text evidence="2">The sequence shown here is derived from an EMBL/GenBank/DDBJ whole genome shotgun (WGS) entry which is preliminary data.</text>
</comment>
<dbReference type="PANTHER" id="PTHR11071:SF561">
    <property type="entry name" value="PEPTIDYL-PROLYL CIS-TRANS ISOMERASE D-RELATED"/>
    <property type="match status" value="1"/>
</dbReference>
<dbReference type="SUPFAM" id="SSF50891">
    <property type="entry name" value="Cyclophilin-like"/>
    <property type="match status" value="1"/>
</dbReference>
<dbReference type="InterPro" id="IPR029000">
    <property type="entry name" value="Cyclophilin-like_dom_sf"/>
</dbReference>
<dbReference type="GO" id="GO:0003755">
    <property type="term" value="F:peptidyl-prolyl cis-trans isomerase activity"/>
    <property type="evidence" value="ECO:0007669"/>
    <property type="project" value="InterPro"/>
</dbReference>
<proteinExistence type="predicted"/>
<dbReference type="PANTHER" id="PTHR11071">
    <property type="entry name" value="PEPTIDYL-PROLYL CIS-TRANS ISOMERASE"/>
    <property type="match status" value="1"/>
</dbReference>
<dbReference type="PROSITE" id="PS50072">
    <property type="entry name" value="CSA_PPIASE_2"/>
    <property type="match status" value="1"/>
</dbReference>
<organism evidence="2 3">
    <name type="scientific">Geodia barretti</name>
    <name type="common">Barrett's horny sponge</name>
    <dbReference type="NCBI Taxonomy" id="519541"/>
    <lineage>
        <taxon>Eukaryota</taxon>
        <taxon>Metazoa</taxon>
        <taxon>Porifera</taxon>
        <taxon>Demospongiae</taxon>
        <taxon>Heteroscleromorpha</taxon>
        <taxon>Tetractinellida</taxon>
        <taxon>Astrophorina</taxon>
        <taxon>Geodiidae</taxon>
        <taxon>Geodia</taxon>
    </lineage>
</organism>
<feature type="domain" description="PPIase cyclophilin-type" evidence="1">
    <location>
        <begin position="126"/>
        <end position="297"/>
    </location>
</feature>
<evidence type="ECO:0000313" key="3">
    <source>
        <dbReference type="Proteomes" id="UP001174909"/>
    </source>
</evidence>